<feature type="region of interest" description="Disordered" evidence="1">
    <location>
        <begin position="233"/>
        <end position="263"/>
    </location>
</feature>
<dbReference type="AlphaFoldDB" id="A0A073J362"/>
<evidence type="ECO:0000313" key="4">
    <source>
        <dbReference type="Proteomes" id="UP000027746"/>
    </source>
</evidence>
<keyword evidence="4" id="KW-1185">Reference proteome</keyword>
<proteinExistence type="predicted"/>
<reference evidence="3 4" key="1">
    <citation type="submission" date="2014-01" db="EMBL/GenBank/DDBJ databases">
        <title>Sulfitobacter sp. H3 (MCCC 1A00686) Genome Sequencing.</title>
        <authorList>
            <person name="Lai Q."/>
            <person name="Hong Z."/>
        </authorList>
    </citation>
    <scope>NUCLEOTIDE SEQUENCE [LARGE SCALE GENOMIC DNA]</scope>
    <source>
        <strain evidence="3 4">H3</strain>
    </source>
</reference>
<evidence type="ECO:0000259" key="2">
    <source>
        <dbReference type="Pfam" id="PF07179"/>
    </source>
</evidence>
<dbReference type="Proteomes" id="UP000027746">
    <property type="component" value="Unassembled WGS sequence"/>
</dbReference>
<organism evidence="3 4">
    <name type="scientific">Pseudosulfitobacter pseudonitzschiae</name>
    <dbReference type="NCBI Taxonomy" id="1402135"/>
    <lineage>
        <taxon>Bacteria</taxon>
        <taxon>Pseudomonadati</taxon>
        <taxon>Pseudomonadota</taxon>
        <taxon>Alphaproteobacteria</taxon>
        <taxon>Rhodobacterales</taxon>
        <taxon>Roseobacteraceae</taxon>
        <taxon>Pseudosulfitobacter</taxon>
    </lineage>
</organism>
<dbReference type="RefSeq" id="WP_037925205.1">
    <property type="nucleotide sequence ID" value="NZ_CP054599.1"/>
</dbReference>
<protein>
    <recommendedName>
        <fullName evidence="2">SseB protein N-terminal domain-containing protein</fullName>
    </recommendedName>
</protein>
<evidence type="ECO:0000256" key="1">
    <source>
        <dbReference type="SAM" id="MobiDB-lite"/>
    </source>
</evidence>
<feature type="compositionally biased region" description="Basic and acidic residues" evidence="1">
    <location>
        <begin position="244"/>
        <end position="263"/>
    </location>
</feature>
<dbReference type="Pfam" id="PF07179">
    <property type="entry name" value="SseB"/>
    <property type="match status" value="1"/>
</dbReference>
<sequence length="263" mass="27504">MTEHTPIDAAHAAMTAAPDDDTARLRFYERLAASELYVLLEGVADGDRITPHLFEAEGTQYVLAFDREERLAGFAGPAAPYAALSGRVTAGLLAANTLGLGLNLEVAPSAILLPPDAMAWLDNTLGNAPQDVEAKIESLTAPRGLPDSLIAAIDEKLATATGLARYACLVGVTYAGGGTGHMLGFVGAVPHAESALAQVASEALTFSGIEAGAMDVAFFRADDPMAERLARTGLRFDLPQPEDLSERTRPAPGSDPDKPPILK</sequence>
<dbReference type="EMBL" id="JAMD01000004">
    <property type="protein sequence ID" value="KEJ96121.1"/>
    <property type="molecule type" value="Genomic_DNA"/>
</dbReference>
<feature type="domain" description="SseB protein N-terminal" evidence="2">
    <location>
        <begin position="12"/>
        <end position="120"/>
    </location>
</feature>
<evidence type="ECO:0000313" key="3">
    <source>
        <dbReference type="EMBL" id="KEJ96121.1"/>
    </source>
</evidence>
<name>A0A073J362_9RHOB</name>
<dbReference type="OrthoDB" id="7831317at2"/>
<dbReference type="InterPro" id="IPR009839">
    <property type="entry name" value="SseB_N"/>
</dbReference>
<accession>A0A073J362</accession>
<comment type="caution">
    <text evidence="3">The sequence shown here is derived from an EMBL/GenBank/DDBJ whole genome shotgun (WGS) entry which is preliminary data.</text>
</comment>
<gene>
    <name evidence="3" type="ORF">SUH3_17820</name>
</gene>
<dbReference type="GeneID" id="68871062"/>